<dbReference type="GO" id="GO:0006355">
    <property type="term" value="P:regulation of DNA-templated transcription"/>
    <property type="evidence" value="ECO:0007669"/>
    <property type="project" value="InterPro"/>
</dbReference>
<dbReference type="InterPro" id="IPR016032">
    <property type="entry name" value="Sig_transdc_resp-reg_C-effctor"/>
</dbReference>
<evidence type="ECO:0000256" key="2">
    <source>
        <dbReference type="ARBA" id="ARBA00023015"/>
    </source>
</evidence>
<dbReference type="PANTHER" id="PTHR43214">
    <property type="entry name" value="TWO-COMPONENT RESPONSE REGULATOR"/>
    <property type="match status" value="1"/>
</dbReference>
<dbReference type="CDD" id="cd17535">
    <property type="entry name" value="REC_NarL-like"/>
    <property type="match status" value="1"/>
</dbReference>
<feature type="domain" description="Response regulatory" evidence="7">
    <location>
        <begin position="5"/>
        <end position="121"/>
    </location>
</feature>
<dbReference type="SMART" id="SM00448">
    <property type="entry name" value="REC"/>
    <property type="match status" value="1"/>
</dbReference>
<dbReference type="GO" id="GO:0000160">
    <property type="term" value="P:phosphorelay signal transduction system"/>
    <property type="evidence" value="ECO:0007669"/>
    <property type="project" value="InterPro"/>
</dbReference>
<dbReference type="SUPFAM" id="SSF52172">
    <property type="entry name" value="CheY-like"/>
    <property type="match status" value="1"/>
</dbReference>
<dbReference type="PATRIC" id="fig|1208323.3.peg.2732"/>
<dbReference type="PROSITE" id="PS50110">
    <property type="entry name" value="RESPONSE_REGULATORY"/>
    <property type="match status" value="1"/>
</dbReference>
<keyword evidence="2" id="KW-0805">Transcription regulation</keyword>
<evidence type="ECO:0000313" key="9">
    <source>
        <dbReference type="Proteomes" id="UP000006762"/>
    </source>
</evidence>
<evidence type="ECO:0000256" key="4">
    <source>
        <dbReference type="ARBA" id="ARBA00023163"/>
    </source>
</evidence>
<dbReference type="PRINTS" id="PR00038">
    <property type="entry name" value="HTHLUXR"/>
</dbReference>
<dbReference type="GO" id="GO:0003677">
    <property type="term" value="F:DNA binding"/>
    <property type="evidence" value="ECO:0007669"/>
    <property type="project" value="UniProtKB-KW"/>
</dbReference>
<evidence type="ECO:0000256" key="5">
    <source>
        <dbReference type="PROSITE-ProRule" id="PRU00169"/>
    </source>
</evidence>
<keyword evidence="4" id="KW-0804">Transcription</keyword>
<dbReference type="AlphaFoldDB" id="K2J5S5"/>
<dbReference type="OrthoDB" id="9814495at2"/>
<dbReference type="InterPro" id="IPR011006">
    <property type="entry name" value="CheY-like_superfamily"/>
</dbReference>
<feature type="domain" description="HTH luxR-type" evidence="6">
    <location>
        <begin position="146"/>
        <end position="211"/>
    </location>
</feature>
<dbReference type="Pfam" id="PF00072">
    <property type="entry name" value="Response_reg"/>
    <property type="match status" value="1"/>
</dbReference>
<gene>
    <name evidence="8" type="ORF">B30_13204</name>
</gene>
<dbReference type="EMBL" id="AMRK01000007">
    <property type="protein sequence ID" value="EKE70423.1"/>
    <property type="molecule type" value="Genomic_DNA"/>
</dbReference>
<evidence type="ECO:0000259" key="7">
    <source>
        <dbReference type="PROSITE" id="PS50110"/>
    </source>
</evidence>
<keyword evidence="3" id="KW-0238">DNA-binding</keyword>
<dbReference type="PANTHER" id="PTHR43214:SF41">
    <property type="entry name" value="NITRATE_NITRITE RESPONSE REGULATOR PROTEIN NARP"/>
    <property type="match status" value="1"/>
</dbReference>
<evidence type="ECO:0000259" key="6">
    <source>
        <dbReference type="PROSITE" id="PS50043"/>
    </source>
</evidence>
<dbReference type="eggNOG" id="COG2197">
    <property type="taxonomic scope" value="Bacteria"/>
</dbReference>
<reference evidence="8 9" key="1">
    <citation type="submission" date="2012-09" db="EMBL/GenBank/DDBJ databases">
        <title>Celeribacter baekdonensis B30 Genome Sequencing.</title>
        <authorList>
            <person name="Wang W."/>
        </authorList>
    </citation>
    <scope>NUCLEOTIDE SEQUENCE [LARGE SCALE GENOMIC DNA]</scope>
    <source>
        <strain evidence="8 9">B30</strain>
    </source>
</reference>
<evidence type="ECO:0000313" key="8">
    <source>
        <dbReference type="EMBL" id="EKE70423.1"/>
    </source>
</evidence>
<sequence>MMPHCVLIIEDRPDIAARLKNAVAVHANLVVGDVCWTLDHGLQRLFDLKPRVVLVDLGLPDGSGIEAIKAVAAADWEVDALVISIFGDEARVVEAIQAGARGYILKGGDLGQVGDDIQTLIDGGSPISPAIARHVLNLLSDHAGIATSQMEMLTGRETEILRAIARGYKRREIGDQLGISGGTVGNHITQIYRKLKVSSNTEAVAQAAKNGMI</sequence>
<dbReference type="InterPro" id="IPR000792">
    <property type="entry name" value="Tscrpt_reg_LuxR_C"/>
</dbReference>
<dbReference type="CDD" id="cd06170">
    <property type="entry name" value="LuxR_C_like"/>
    <property type="match status" value="1"/>
</dbReference>
<comment type="caution">
    <text evidence="8">The sequence shown here is derived from an EMBL/GenBank/DDBJ whole genome shotgun (WGS) entry which is preliminary data.</text>
</comment>
<proteinExistence type="predicted"/>
<organism evidence="8 9">
    <name type="scientific">Celeribacter baekdonensis B30</name>
    <dbReference type="NCBI Taxonomy" id="1208323"/>
    <lineage>
        <taxon>Bacteria</taxon>
        <taxon>Pseudomonadati</taxon>
        <taxon>Pseudomonadota</taxon>
        <taxon>Alphaproteobacteria</taxon>
        <taxon>Rhodobacterales</taxon>
        <taxon>Roseobacteraceae</taxon>
        <taxon>Celeribacter</taxon>
    </lineage>
</organism>
<evidence type="ECO:0000256" key="3">
    <source>
        <dbReference type="ARBA" id="ARBA00023125"/>
    </source>
</evidence>
<dbReference type="Pfam" id="PF00196">
    <property type="entry name" value="GerE"/>
    <property type="match status" value="1"/>
</dbReference>
<dbReference type="PROSITE" id="PS50043">
    <property type="entry name" value="HTH_LUXR_2"/>
    <property type="match status" value="1"/>
</dbReference>
<dbReference type="SMART" id="SM00421">
    <property type="entry name" value="HTH_LUXR"/>
    <property type="match status" value="1"/>
</dbReference>
<protein>
    <submittedName>
        <fullName evidence="8">Two component LuxR family transcriptional regulator</fullName>
    </submittedName>
</protein>
<evidence type="ECO:0000256" key="1">
    <source>
        <dbReference type="ARBA" id="ARBA00022553"/>
    </source>
</evidence>
<keyword evidence="9" id="KW-1185">Reference proteome</keyword>
<dbReference type="SUPFAM" id="SSF46894">
    <property type="entry name" value="C-terminal effector domain of the bipartite response regulators"/>
    <property type="match status" value="1"/>
</dbReference>
<dbReference type="STRING" id="1208323.B30_13204"/>
<dbReference type="InterPro" id="IPR001789">
    <property type="entry name" value="Sig_transdc_resp-reg_receiver"/>
</dbReference>
<dbReference type="RefSeq" id="WP_009572603.1">
    <property type="nucleotide sequence ID" value="NZ_AMRK01000007.1"/>
</dbReference>
<feature type="modified residue" description="4-aspartylphosphate" evidence="5">
    <location>
        <position position="56"/>
    </location>
</feature>
<dbReference type="Gene3D" id="3.40.50.2300">
    <property type="match status" value="1"/>
</dbReference>
<keyword evidence="1 5" id="KW-0597">Phosphoprotein</keyword>
<dbReference type="InterPro" id="IPR058245">
    <property type="entry name" value="NreC/VraR/RcsB-like_REC"/>
</dbReference>
<name>K2J5S5_9RHOB</name>
<dbReference type="Proteomes" id="UP000006762">
    <property type="component" value="Unassembled WGS sequence"/>
</dbReference>
<accession>K2J5S5</accession>
<dbReference type="InterPro" id="IPR039420">
    <property type="entry name" value="WalR-like"/>
</dbReference>